<evidence type="ECO:0000256" key="1">
    <source>
        <dbReference type="ARBA" id="ARBA00005695"/>
    </source>
</evidence>
<dbReference type="Pfam" id="PF00496">
    <property type="entry name" value="SBP_bac_5"/>
    <property type="match status" value="1"/>
</dbReference>
<dbReference type="PANTHER" id="PTHR30290:SF9">
    <property type="entry name" value="OLIGOPEPTIDE-BINDING PROTEIN APPA"/>
    <property type="match status" value="1"/>
</dbReference>
<dbReference type="PANTHER" id="PTHR30290">
    <property type="entry name" value="PERIPLASMIC BINDING COMPONENT OF ABC TRANSPORTER"/>
    <property type="match status" value="1"/>
</dbReference>
<dbReference type="Gene3D" id="3.90.76.10">
    <property type="entry name" value="Dipeptide-binding Protein, Domain 1"/>
    <property type="match status" value="1"/>
</dbReference>
<dbReference type="EMBL" id="JZWI01000033">
    <property type="protein sequence ID" value="KLN53504.1"/>
    <property type="molecule type" value="Genomic_DNA"/>
</dbReference>
<dbReference type="Gene3D" id="3.10.105.10">
    <property type="entry name" value="Dipeptide-binding Protein, Domain 3"/>
    <property type="match status" value="1"/>
</dbReference>
<keyword evidence="7" id="KW-1185">Reference proteome</keyword>
<reference evidence="6 7" key="1">
    <citation type="submission" date="2015-03" db="EMBL/GenBank/DDBJ databases">
        <title>Genome sequence of Variovorax paradoxus TBEA6.</title>
        <authorList>
            <person name="Poehlein A."/>
            <person name="Schuldes J."/>
            <person name="Wuebbeler J.H."/>
            <person name="Hiessl S."/>
            <person name="Steinbuechel A."/>
            <person name="Daniel R."/>
        </authorList>
    </citation>
    <scope>NUCLEOTIDE SEQUENCE [LARGE SCALE GENOMIC DNA]</scope>
    <source>
        <strain evidence="6 7">TBEA6</strain>
    </source>
</reference>
<accession>A0A0H2LTJ0</accession>
<dbReference type="Proteomes" id="UP000035170">
    <property type="component" value="Unassembled WGS sequence"/>
</dbReference>
<dbReference type="GO" id="GO:0043190">
    <property type="term" value="C:ATP-binding cassette (ABC) transporter complex"/>
    <property type="evidence" value="ECO:0007669"/>
    <property type="project" value="InterPro"/>
</dbReference>
<evidence type="ECO:0000259" key="5">
    <source>
        <dbReference type="Pfam" id="PF00496"/>
    </source>
</evidence>
<keyword evidence="3 4" id="KW-0732">Signal</keyword>
<dbReference type="Gene3D" id="3.40.190.10">
    <property type="entry name" value="Periplasmic binding protein-like II"/>
    <property type="match status" value="1"/>
</dbReference>
<feature type="signal peptide" evidence="4">
    <location>
        <begin position="1"/>
        <end position="26"/>
    </location>
</feature>
<dbReference type="InterPro" id="IPR000914">
    <property type="entry name" value="SBP_5_dom"/>
</dbReference>
<evidence type="ECO:0000256" key="2">
    <source>
        <dbReference type="ARBA" id="ARBA00022448"/>
    </source>
</evidence>
<dbReference type="InterPro" id="IPR023765">
    <property type="entry name" value="SBP_5_CS"/>
</dbReference>
<gene>
    <name evidence="6" type="primary">dppA6</name>
    <name evidence="6" type="ORF">VPARA_53430</name>
</gene>
<organism evidence="6 7">
    <name type="scientific">Variovorax paradoxus</name>
    <dbReference type="NCBI Taxonomy" id="34073"/>
    <lineage>
        <taxon>Bacteria</taxon>
        <taxon>Pseudomonadati</taxon>
        <taxon>Pseudomonadota</taxon>
        <taxon>Betaproteobacteria</taxon>
        <taxon>Burkholderiales</taxon>
        <taxon>Comamonadaceae</taxon>
        <taxon>Variovorax</taxon>
    </lineage>
</organism>
<dbReference type="SUPFAM" id="SSF53850">
    <property type="entry name" value="Periplasmic binding protein-like II"/>
    <property type="match status" value="1"/>
</dbReference>
<evidence type="ECO:0000256" key="3">
    <source>
        <dbReference type="ARBA" id="ARBA00022729"/>
    </source>
</evidence>
<dbReference type="InterPro" id="IPR039424">
    <property type="entry name" value="SBP_5"/>
</dbReference>
<sequence length="530" mass="57607">MRPTLSHWRALLCGALLACLACLSNAQELRIGLSSNPSSVDPHFVNNDAISAVVSHAYETLVALDADARLTPALATSWRAINDTTWELKLRDGVKFHDGSPLTAQDVVFSLERPATIVNSPSSFAAYTRAITGKKVVDRLTVQLMTATPAPLLPNDLTRIFIVSRKSAEKASSDDFNQAKVQAGTGPFRLVKFTPGTGVQFTRFDGYWGAKPTWSGVTLRALPAESARMSALLSGDVDLVENVQANLVSQFRQNRNLSVFTKVSSRVMFLYTDHRESSPFVTDKDGKPLERNPLKDARVRQAISRLIDRSVLADRVLDQLGVPTGNLAASGMFGFNPELKPDTVDVQGARQLLAEAGYPAGFGLTLFGPNDRYVNDKQVAQAIGQMLTRGGIVTKVQVSPMATYVGRASKKELGFGLLGWGVGGGEPSGALRGLLATPDKERGMGATNWSSYSNPQFDALLNEALDTVDDARRETLLQKATALALKKDYAIIPLYHQVSTWATRKGLTMVPRVDEFTLAQQVRAEAEDRK</sequence>
<keyword evidence="2" id="KW-0813">Transport</keyword>
<dbReference type="InterPro" id="IPR030678">
    <property type="entry name" value="Peptide/Ni-bd"/>
</dbReference>
<dbReference type="GO" id="GO:1904680">
    <property type="term" value="F:peptide transmembrane transporter activity"/>
    <property type="evidence" value="ECO:0007669"/>
    <property type="project" value="TreeGrafter"/>
</dbReference>
<dbReference type="GO" id="GO:0015833">
    <property type="term" value="P:peptide transport"/>
    <property type="evidence" value="ECO:0007669"/>
    <property type="project" value="TreeGrafter"/>
</dbReference>
<protein>
    <submittedName>
        <fullName evidence="6">Periplasmic dipeptide transport protein</fullName>
    </submittedName>
</protein>
<comment type="similarity">
    <text evidence="1">Belongs to the bacterial solute-binding protein 5 family.</text>
</comment>
<dbReference type="RefSeq" id="WP_047786675.1">
    <property type="nucleotide sequence ID" value="NZ_JZWI01000033.1"/>
</dbReference>
<feature type="chain" id="PRO_5002596362" evidence="4">
    <location>
        <begin position="27"/>
        <end position="530"/>
    </location>
</feature>
<dbReference type="PATRIC" id="fig|34073.19.peg.5461"/>
<proteinExistence type="inferred from homology"/>
<dbReference type="CDD" id="cd08498">
    <property type="entry name" value="PBP2_NikA_DppA_OppA_like_2"/>
    <property type="match status" value="1"/>
</dbReference>
<evidence type="ECO:0000256" key="4">
    <source>
        <dbReference type="SAM" id="SignalP"/>
    </source>
</evidence>
<dbReference type="PIRSF" id="PIRSF002741">
    <property type="entry name" value="MppA"/>
    <property type="match status" value="1"/>
</dbReference>
<evidence type="ECO:0000313" key="6">
    <source>
        <dbReference type="EMBL" id="KLN53504.1"/>
    </source>
</evidence>
<name>A0A0H2LTJ0_VARPD</name>
<comment type="caution">
    <text evidence="6">The sequence shown here is derived from an EMBL/GenBank/DDBJ whole genome shotgun (WGS) entry which is preliminary data.</text>
</comment>
<dbReference type="AlphaFoldDB" id="A0A0H2LTJ0"/>
<dbReference type="PROSITE" id="PS01040">
    <property type="entry name" value="SBP_BACTERIAL_5"/>
    <property type="match status" value="1"/>
</dbReference>
<evidence type="ECO:0000313" key="7">
    <source>
        <dbReference type="Proteomes" id="UP000035170"/>
    </source>
</evidence>
<feature type="domain" description="Solute-binding protein family 5" evidence="5">
    <location>
        <begin position="70"/>
        <end position="437"/>
    </location>
</feature>
<dbReference type="GO" id="GO:0030288">
    <property type="term" value="C:outer membrane-bounded periplasmic space"/>
    <property type="evidence" value="ECO:0007669"/>
    <property type="project" value="UniProtKB-ARBA"/>
</dbReference>